<dbReference type="Pfam" id="PF08367">
    <property type="entry name" value="M16C_assoc"/>
    <property type="match status" value="1"/>
</dbReference>
<dbReference type="GO" id="GO:0016485">
    <property type="term" value="P:protein processing"/>
    <property type="evidence" value="ECO:0007669"/>
    <property type="project" value="TreeGrafter"/>
</dbReference>
<name>A0A7G9GGQ1_9FIRM</name>
<evidence type="ECO:0000313" key="3">
    <source>
        <dbReference type="Proteomes" id="UP000515860"/>
    </source>
</evidence>
<dbReference type="InterPro" id="IPR007863">
    <property type="entry name" value="Peptidase_M16_C"/>
</dbReference>
<dbReference type="Pfam" id="PF00675">
    <property type="entry name" value="Peptidase_M16"/>
    <property type="match status" value="1"/>
</dbReference>
<dbReference type="InterPro" id="IPR055130">
    <property type="entry name" value="PreP_C"/>
</dbReference>
<dbReference type="InterPro" id="IPR011765">
    <property type="entry name" value="Pept_M16_N"/>
</dbReference>
<protein>
    <submittedName>
        <fullName evidence="2">Insulinase family protein</fullName>
    </submittedName>
</protein>
<organism evidence="2 3">
    <name type="scientific">Wansuia hejianensis</name>
    <dbReference type="NCBI Taxonomy" id="2763667"/>
    <lineage>
        <taxon>Bacteria</taxon>
        <taxon>Bacillati</taxon>
        <taxon>Bacillota</taxon>
        <taxon>Clostridia</taxon>
        <taxon>Lachnospirales</taxon>
        <taxon>Lachnospiraceae</taxon>
        <taxon>Wansuia</taxon>
    </lineage>
</organism>
<dbReference type="Pfam" id="PF05193">
    <property type="entry name" value="Peptidase_M16_C"/>
    <property type="match status" value="1"/>
</dbReference>
<dbReference type="Gene3D" id="3.30.830.10">
    <property type="entry name" value="Metalloenzyme, LuxS/M16 peptidase-like"/>
    <property type="match status" value="4"/>
</dbReference>
<dbReference type="Proteomes" id="UP000515860">
    <property type="component" value="Chromosome"/>
</dbReference>
<dbReference type="PANTHER" id="PTHR43016">
    <property type="entry name" value="PRESEQUENCE PROTEASE"/>
    <property type="match status" value="1"/>
</dbReference>
<dbReference type="KEGG" id="whj:H9Q79_06825"/>
<dbReference type="InterPro" id="IPR011249">
    <property type="entry name" value="Metalloenz_LuxS/M16"/>
</dbReference>
<dbReference type="GO" id="GO:0046872">
    <property type="term" value="F:metal ion binding"/>
    <property type="evidence" value="ECO:0007669"/>
    <property type="project" value="InterPro"/>
</dbReference>
<dbReference type="RefSeq" id="WP_249329502.1">
    <property type="nucleotide sequence ID" value="NZ_CP060635.1"/>
</dbReference>
<proteinExistence type="predicted"/>
<dbReference type="FunFam" id="3.30.830.10:FF:000034">
    <property type="entry name" value="presequence protease 1, chloroplastic/mitochondrial"/>
    <property type="match status" value="1"/>
</dbReference>
<dbReference type="SMART" id="SM01264">
    <property type="entry name" value="M16C_associated"/>
    <property type="match status" value="1"/>
</dbReference>
<dbReference type="PANTHER" id="PTHR43016:SF13">
    <property type="entry name" value="PRESEQUENCE PROTEASE, MITOCHONDRIAL"/>
    <property type="match status" value="1"/>
</dbReference>
<sequence>MLDAYELIKEEYIDDIQARGTLLRHRKTGARVVLLANEDENKVFNIAFRTPPENSTGVAHIIEHTVLCGSRKFPLKDPFVELAKGSLNTFLNAMTYPDKTMFPVASCNDTDFQNLMDVYLDAVFYPNIYTNELIFRQEGWHYHLEDVNDPITYNGVVYNEMKGAFSSAEEVLDRSVFSALFPDTAYGVESGGDPECIPELTYGEFLDFHRKYYHPSNSYIYLYGNMDMEEKLAWMDSEYLSKFEAAEVDSAIQFQKPFKNQRHLFLEYPVLDDEPVEENAYLASSMVVGSSLDTVLNVAFSVLEYVLLDAPGAPVKQALLDAHVGKDICGSYEDGICQPFFTIIAKNARACDKELFLEIIQSTLREIVAEGLDRKALASGINYFEFRFREADYASYPKGLIYGLELFGSWLYDDERPFEYIKQLAIFDELKSRIEEGYFEELIQKYLLSNSHGAVVVLEPRRGLAAEREEAEAEKLKRYRDSLSDSELEQLVGQTKALKAFQEAEDGEEAVCSIPLLKRTDISRETPVVLNTKVGDSKGTKILHHDYFTNGIAYLTLLFDTREVPDELIPYMGILKSVLGYVSTEHFTYSQLFHEINSCTGGISCGLQVFPEEKGEDSCVRMFGVRAKYLYPQQSFVFEMISEILLTSQLEDEKRLHEILSSQKARLQSYLPAAGHMTAAQRALSYVSAVSGWQERISGISYYRLIEELESHFDEKKAELISRLQSLMKLIFRPENLTVSLTAGGQGCSGLTEEVSKLKQVLYTEPVQKGSFRWVPERKNEGFKTSGQVQYVAVAGNFRKAGFAYTGALRILRTVLNYDYLWMNLRVKGGAYGCMGAFKRMGESYLVSYRDPHLRDTLEVYRGLPEYLRNFQADEREMTKYIIGTVSELDVPLNASAKGALALTAYFAGLTVEEFQKEREEILDADAASIRGLAELAEAVLAENNLCVVGSEAAIEKDRDVFRTAEALIRA</sequence>
<dbReference type="AlphaFoldDB" id="A0A7G9GGQ1"/>
<keyword evidence="3" id="KW-1185">Reference proteome</keyword>
<accession>A0A7G9GGQ1</accession>
<evidence type="ECO:0000259" key="1">
    <source>
        <dbReference type="SMART" id="SM01264"/>
    </source>
</evidence>
<feature type="domain" description="Peptidase M16C associated" evidence="1">
    <location>
        <begin position="458"/>
        <end position="709"/>
    </location>
</feature>
<evidence type="ECO:0000313" key="2">
    <source>
        <dbReference type="EMBL" id="QNM09983.1"/>
    </source>
</evidence>
<dbReference type="GO" id="GO:0004222">
    <property type="term" value="F:metalloendopeptidase activity"/>
    <property type="evidence" value="ECO:0007669"/>
    <property type="project" value="TreeGrafter"/>
</dbReference>
<reference evidence="2 3" key="1">
    <citation type="submission" date="2020-08" db="EMBL/GenBank/DDBJ databases">
        <authorList>
            <person name="Liu C."/>
            <person name="Sun Q."/>
        </authorList>
    </citation>
    <scope>NUCLEOTIDE SEQUENCE [LARGE SCALE GENOMIC DNA]</scope>
    <source>
        <strain evidence="2 3">NSJ-29</strain>
    </source>
</reference>
<dbReference type="SUPFAM" id="SSF63411">
    <property type="entry name" value="LuxS/MPP-like metallohydrolase"/>
    <property type="match status" value="4"/>
</dbReference>
<dbReference type="InterPro" id="IPR013578">
    <property type="entry name" value="Peptidase_M16C_assoc"/>
</dbReference>
<dbReference type="EMBL" id="CP060635">
    <property type="protein sequence ID" value="QNM09983.1"/>
    <property type="molecule type" value="Genomic_DNA"/>
</dbReference>
<gene>
    <name evidence="2" type="ORF">H9Q79_06825</name>
</gene>
<dbReference type="Pfam" id="PF22516">
    <property type="entry name" value="PreP_C"/>
    <property type="match status" value="1"/>
</dbReference>